<dbReference type="Gene3D" id="3.20.20.70">
    <property type="entry name" value="Aldolase class I"/>
    <property type="match status" value="1"/>
</dbReference>
<dbReference type="EMBL" id="ALAN01000067">
    <property type="protein sequence ID" value="ETI68507.1"/>
    <property type="molecule type" value="Genomic_DNA"/>
</dbReference>
<evidence type="ECO:0000259" key="2">
    <source>
        <dbReference type="Pfam" id="PF19200"/>
    </source>
</evidence>
<protein>
    <recommendedName>
        <fullName evidence="5">Outer surface protein</fullName>
    </recommendedName>
</protein>
<dbReference type="InterPro" id="IPR029000">
    <property type="entry name" value="Cyclophilin-like_dom_sf"/>
</dbReference>
<feature type="domain" description="6-phospho-N-acetylmuramidase N-terminal" evidence="2">
    <location>
        <begin position="4"/>
        <end position="238"/>
    </location>
</feature>
<feature type="domain" description="6-phospho-N-acetylmuramidase C-terminal" evidence="1">
    <location>
        <begin position="247"/>
        <end position="359"/>
    </location>
</feature>
<comment type="caution">
    <text evidence="3">The sequence shown here is derived from an EMBL/GenBank/DDBJ whole genome shotgun (WGS) entry which is preliminary data.</text>
</comment>
<dbReference type="InterPro" id="IPR043894">
    <property type="entry name" value="MupG_C"/>
</dbReference>
<accession>A0AB94IN66</accession>
<evidence type="ECO:0000313" key="4">
    <source>
        <dbReference type="Proteomes" id="UP000018877"/>
    </source>
</evidence>
<dbReference type="Proteomes" id="UP000018877">
    <property type="component" value="Unassembled WGS sequence"/>
</dbReference>
<dbReference type="InterPro" id="IPR043797">
    <property type="entry name" value="MupG_N"/>
</dbReference>
<dbReference type="Pfam" id="PF05913">
    <property type="entry name" value="MupG_C"/>
    <property type="match status" value="1"/>
</dbReference>
<dbReference type="PANTHER" id="PTHR38435">
    <property type="match status" value="1"/>
</dbReference>
<dbReference type="InterPro" id="IPR013785">
    <property type="entry name" value="Aldolase_TIM"/>
</dbReference>
<dbReference type="AlphaFoldDB" id="A0AB94IN66"/>
<sequence length="362" mass="41655">MKRIGVSIYPAKSSFERDKDYLDLARKYGYTRIFTSLLEIDGEQDEVVTKFKNIIEYGNSIGMETILDINPALFEQLNVSYNDLAFFKELGATGIRLDLGFTGAEEAKMTKNPYGLIIEVNMSSGTRYIDTIMSYQPNMDYFYASHNFYPQKYSGISQRHFEQTTSMFNQHHIHTGAFVTSQEGDLGPWPVQTGLSTLEQHRNLSIHTQVTHYRLMGTIDDLLIGNAYATEEELRAMSEAYLNTHPTFEIEFSANVSELERKMILDEVHQYRGDRSEYMIRSSATRVKYTNEDIPAHHTHPIKKGDILICNNRFGQYKGETQIALKDMENDGDRNVIGHLTEESIFLLDYLKPWSSFKFTLS</sequence>
<dbReference type="PANTHER" id="PTHR38435:SF1">
    <property type="entry name" value="DUF871 DOMAIN-CONTAINING PROTEIN"/>
    <property type="match status" value="1"/>
</dbReference>
<reference evidence="3 4" key="1">
    <citation type="journal article" date="2014" name="Environ. Microbiol.">
        <title>The nitrate-ammonifying and nosZ-carrying bacterium Bacillus vireti is a potent source and sink for nitric and nitrous oxide under high nitrate conditions.</title>
        <authorList>
            <person name="Mania D."/>
            <person name="Heylen K."/>
            <person name="van Spanning R.J."/>
            <person name="Frostegard A."/>
        </authorList>
    </citation>
    <scope>NUCLEOTIDE SEQUENCE [LARGE SCALE GENOMIC DNA]</scope>
    <source>
        <strain evidence="3 4">LMG 21834</strain>
    </source>
</reference>
<evidence type="ECO:0000313" key="3">
    <source>
        <dbReference type="EMBL" id="ETI68507.1"/>
    </source>
</evidence>
<dbReference type="RefSeq" id="WP_024028617.1">
    <property type="nucleotide sequence ID" value="NZ_ALAN01000067.1"/>
</dbReference>
<dbReference type="SUPFAM" id="SSF50891">
    <property type="entry name" value="Cyclophilin-like"/>
    <property type="match status" value="1"/>
</dbReference>
<dbReference type="InterPro" id="IPR017853">
    <property type="entry name" value="GH"/>
</dbReference>
<organism evidence="3 4">
    <name type="scientific">Neobacillus vireti LMG 21834</name>
    <dbReference type="NCBI Taxonomy" id="1131730"/>
    <lineage>
        <taxon>Bacteria</taxon>
        <taxon>Bacillati</taxon>
        <taxon>Bacillota</taxon>
        <taxon>Bacilli</taxon>
        <taxon>Bacillales</taxon>
        <taxon>Bacillaceae</taxon>
        <taxon>Neobacillus</taxon>
    </lineage>
</organism>
<dbReference type="Pfam" id="PF19200">
    <property type="entry name" value="MupG_N"/>
    <property type="match status" value="1"/>
</dbReference>
<keyword evidence="4" id="KW-1185">Reference proteome</keyword>
<dbReference type="SUPFAM" id="SSF51445">
    <property type="entry name" value="(Trans)glycosidases"/>
    <property type="match status" value="1"/>
</dbReference>
<evidence type="ECO:0000259" key="1">
    <source>
        <dbReference type="Pfam" id="PF05913"/>
    </source>
</evidence>
<dbReference type="Gene3D" id="2.40.100.10">
    <property type="entry name" value="Cyclophilin-like"/>
    <property type="match status" value="1"/>
</dbReference>
<evidence type="ECO:0008006" key="5">
    <source>
        <dbReference type="Google" id="ProtNLM"/>
    </source>
</evidence>
<gene>
    <name evidence="3" type="ORF">BAVI_12149</name>
</gene>
<proteinExistence type="predicted"/>
<dbReference type="InterPro" id="IPR008589">
    <property type="entry name" value="MupG"/>
</dbReference>
<name>A0AB94IN66_9BACI</name>